<protein>
    <submittedName>
        <fullName evidence="2">M48 family peptidase</fullName>
    </submittedName>
</protein>
<evidence type="ECO:0000313" key="3">
    <source>
        <dbReference type="Proteomes" id="UP000298488"/>
    </source>
</evidence>
<sequence length="241" mass="28106">MSTANGYLTVAGIGVDVVYKNIKNMHISVYPPIGRVRVAAPDRLDEEAIRLAVVQRLPWIKKQRQQLRDAERQSEREMVTGESHYVWGQRLRFKLIEANGRAHVDIVGSKLQLSLPSGSESAHRRKLLEAWYRKQIKEAIPPLIEKWEPIIGQKVNGWTVRRMKTKWGSCNPDSAKLWFNIELAKKHPGCLEYIVVHEMTHFYERTHNDRFVELMDKYLPNWRATRDELNGAPLAEEEWRS</sequence>
<dbReference type="OrthoDB" id="9811177at2"/>
<dbReference type="PANTHER" id="PTHR30399">
    <property type="entry name" value="UNCHARACTERIZED PROTEIN YGJP"/>
    <property type="match status" value="1"/>
</dbReference>
<gene>
    <name evidence="2" type="ORF">E3N84_10010</name>
</gene>
<organism evidence="2 3">
    <name type="scientific">Terrimesophilobacter mesophilus</name>
    <dbReference type="NCBI Taxonomy" id="433647"/>
    <lineage>
        <taxon>Bacteria</taxon>
        <taxon>Bacillati</taxon>
        <taxon>Actinomycetota</taxon>
        <taxon>Actinomycetes</taxon>
        <taxon>Micrococcales</taxon>
        <taxon>Microbacteriaceae</taxon>
        <taxon>Terrimesophilobacter</taxon>
    </lineage>
</organism>
<feature type="domain" description="YgjP-like metallopeptidase" evidence="1">
    <location>
        <begin position="26"/>
        <end position="230"/>
    </location>
</feature>
<dbReference type="CDD" id="cd07344">
    <property type="entry name" value="M48_yhfN_like"/>
    <property type="match status" value="1"/>
</dbReference>
<dbReference type="PANTHER" id="PTHR30399:SF1">
    <property type="entry name" value="UTP PYROPHOSPHATASE"/>
    <property type="match status" value="1"/>
</dbReference>
<name>A0A4R8VBZ1_9MICO</name>
<dbReference type="InterPro" id="IPR053136">
    <property type="entry name" value="UTP_pyrophosphatase-like"/>
</dbReference>
<keyword evidence="3" id="KW-1185">Reference proteome</keyword>
<dbReference type="RefSeq" id="WP_104096192.1">
    <property type="nucleotide sequence ID" value="NZ_JACHBP010000001.1"/>
</dbReference>
<proteinExistence type="predicted"/>
<comment type="caution">
    <text evidence="2">The sequence shown here is derived from an EMBL/GenBank/DDBJ whole genome shotgun (WGS) entry which is preliminary data.</text>
</comment>
<dbReference type="EMBL" id="SOFI01000003">
    <property type="protein sequence ID" value="TFB80333.1"/>
    <property type="molecule type" value="Genomic_DNA"/>
</dbReference>
<dbReference type="Proteomes" id="UP000298488">
    <property type="component" value="Unassembled WGS sequence"/>
</dbReference>
<dbReference type="InterPro" id="IPR002725">
    <property type="entry name" value="YgjP-like_metallopeptidase"/>
</dbReference>
<dbReference type="Gene3D" id="3.30.2010.10">
    <property type="entry name" value="Metalloproteases ('zincins'), catalytic domain"/>
    <property type="match status" value="1"/>
</dbReference>
<accession>A0A4R8VBZ1</accession>
<reference evidence="2 3" key="1">
    <citation type="submission" date="2019-03" db="EMBL/GenBank/DDBJ databases">
        <title>Genomics of glacier-inhabiting Cryobacterium strains.</title>
        <authorList>
            <person name="Liu Q."/>
            <person name="Xin Y.-H."/>
        </authorList>
    </citation>
    <scope>NUCLEOTIDE SEQUENCE [LARGE SCALE GENOMIC DNA]</scope>
    <source>
        <strain evidence="2 3">CGMCC 1.10440</strain>
    </source>
</reference>
<dbReference type="AlphaFoldDB" id="A0A4R8VBZ1"/>
<dbReference type="Pfam" id="PF01863">
    <property type="entry name" value="YgjP-like"/>
    <property type="match status" value="1"/>
</dbReference>
<evidence type="ECO:0000259" key="1">
    <source>
        <dbReference type="Pfam" id="PF01863"/>
    </source>
</evidence>
<evidence type="ECO:0000313" key="2">
    <source>
        <dbReference type="EMBL" id="TFB80333.1"/>
    </source>
</evidence>